<name>A0ABN2DF09_9ACTN</name>
<keyword evidence="1" id="KW-0805">Transcription regulation</keyword>
<dbReference type="Proteomes" id="UP001501705">
    <property type="component" value="Unassembled WGS sequence"/>
</dbReference>
<dbReference type="Pfam" id="PF02909">
    <property type="entry name" value="TetR_C_1"/>
    <property type="match status" value="1"/>
</dbReference>
<evidence type="ECO:0000256" key="3">
    <source>
        <dbReference type="ARBA" id="ARBA00023163"/>
    </source>
</evidence>
<dbReference type="PROSITE" id="PS50977">
    <property type="entry name" value="HTH_TETR_2"/>
    <property type="match status" value="1"/>
</dbReference>
<dbReference type="SUPFAM" id="SSF48498">
    <property type="entry name" value="Tetracyclin repressor-like, C-terminal domain"/>
    <property type="match status" value="1"/>
</dbReference>
<evidence type="ECO:0000256" key="2">
    <source>
        <dbReference type="ARBA" id="ARBA00023125"/>
    </source>
</evidence>
<evidence type="ECO:0000256" key="4">
    <source>
        <dbReference type="PROSITE-ProRule" id="PRU00335"/>
    </source>
</evidence>
<evidence type="ECO:0000313" key="7">
    <source>
        <dbReference type="Proteomes" id="UP001501705"/>
    </source>
</evidence>
<dbReference type="Gene3D" id="1.10.357.10">
    <property type="entry name" value="Tetracycline Repressor, domain 2"/>
    <property type="match status" value="1"/>
</dbReference>
<comment type="caution">
    <text evidence="6">The sequence shown here is derived from an EMBL/GenBank/DDBJ whole genome shotgun (WGS) entry which is preliminary data.</text>
</comment>
<dbReference type="InterPro" id="IPR001647">
    <property type="entry name" value="HTH_TetR"/>
</dbReference>
<reference evidence="6 7" key="1">
    <citation type="journal article" date="2019" name="Int. J. Syst. Evol. Microbiol.">
        <title>The Global Catalogue of Microorganisms (GCM) 10K type strain sequencing project: providing services to taxonomists for standard genome sequencing and annotation.</title>
        <authorList>
            <consortium name="The Broad Institute Genomics Platform"/>
            <consortium name="The Broad Institute Genome Sequencing Center for Infectious Disease"/>
            <person name="Wu L."/>
            <person name="Ma J."/>
        </authorList>
    </citation>
    <scope>NUCLEOTIDE SEQUENCE [LARGE SCALE GENOMIC DNA]</scope>
    <source>
        <strain evidence="6 7">JCM 15572</strain>
    </source>
</reference>
<feature type="DNA-binding region" description="H-T-H motif" evidence="4">
    <location>
        <begin position="55"/>
        <end position="74"/>
    </location>
</feature>
<dbReference type="Pfam" id="PF00440">
    <property type="entry name" value="TetR_N"/>
    <property type="match status" value="1"/>
</dbReference>
<sequence length="243" mass="26212">MPPAPPESTDHPAELARLWRTAGPSRLGRRPELDTERVVRAAVELADRGGLDAVVMAKLASHLDVTTMALYRHVGSKDELLVLMQDVAVGEPPAIEATADFRAGLRHWATAMRKSYDEHPWLAAVTVGAPPLGPYSVAWMNLALAQLRATTLDWPEKLAIVGLLSSYVRESARLAIDFASTGAGTPKAEAEYARSLARLIDPTTYPEVAELLTAGVLGATQAEDAEDEFNYGLTVILRGITPH</sequence>
<dbReference type="PANTHER" id="PTHR30055:SF151">
    <property type="entry name" value="TRANSCRIPTIONAL REGULATORY PROTEIN"/>
    <property type="match status" value="1"/>
</dbReference>
<dbReference type="EMBL" id="BAAAPH010000010">
    <property type="protein sequence ID" value="GAA1576091.1"/>
    <property type="molecule type" value="Genomic_DNA"/>
</dbReference>
<dbReference type="InterPro" id="IPR050109">
    <property type="entry name" value="HTH-type_TetR-like_transc_reg"/>
</dbReference>
<evidence type="ECO:0000259" key="5">
    <source>
        <dbReference type="PROSITE" id="PS50977"/>
    </source>
</evidence>
<dbReference type="InterPro" id="IPR004111">
    <property type="entry name" value="Repressor_TetR_C"/>
</dbReference>
<gene>
    <name evidence="6" type="ORF">GCM10009804_36050</name>
</gene>
<organism evidence="6 7">
    <name type="scientific">Kribbella hippodromi</name>
    <dbReference type="NCBI Taxonomy" id="434347"/>
    <lineage>
        <taxon>Bacteria</taxon>
        <taxon>Bacillati</taxon>
        <taxon>Actinomycetota</taxon>
        <taxon>Actinomycetes</taxon>
        <taxon>Propionibacteriales</taxon>
        <taxon>Kribbellaceae</taxon>
        <taxon>Kribbella</taxon>
    </lineage>
</organism>
<dbReference type="PANTHER" id="PTHR30055">
    <property type="entry name" value="HTH-TYPE TRANSCRIPTIONAL REGULATOR RUTR"/>
    <property type="match status" value="1"/>
</dbReference>
<accession>A0ABN2DF09</accession>
<evidence type="ECO:0000313" key="6">
    <source>
        <dbReference type="EMBL" id="GAA1576091.1"/>
    </source>
</evidence>
<dbReference type="RefSeq" id="WP_344234714.1">
    <property type="nucleotide sequence ID" value="NZ_BAAAPH010000010.1"/>
</dbReference>
<keyword evidence="3" id="KW-0804">Transcription</keyword>
<keyword evidence="7" id="KW-1185">Reference proteome</keyword>
<keyword evidence="2 4" id="KW-0238">DNA-binding</keyword>
<dbReference type="InterPro" id="IPR036271">
    <property type="entry name" value="Tet_transcr_reg_TetR-rel_C_sf"/>
</dbReference>
<feature type="domain" description="HTH tetR-type" evidence="5">
    <location>
        <begin position="32"/>
        <end position="92"/>
    </location>
</feature>
<evidence type="ECO:0000256" key="1">
    <source>
        <dbReference type="ARBA" id="ARBA00023015"/>
    </source>
</evidence>
<dbReference type="InterPro" id="IPR009057">
    <property type="entry name" value="Homeodomain-like_sf"/>
</dbReference>
<proteinExistence type="predicted"/>
<protein>
    <submittedName>
        <fullName evidence="6">TetR/AcrR family transcriptional regulator</fullName>
    </submittedName>
</protein>
<dbReference type="SUPFAM" id="SSF46689">
    <property type="entry name" value="Homeodomain-like"/>
    <property type="match status" value="1"/>
</dbReference>
<dbReference type="Gene3D" id="1.10.10.60">
    <property type="entry name" value="Homeodomain-like"/>
    <property type="match status" value="1"/>
</dbReference>